<evidence type="ECO:0000313" key="1">
    <source>
        <dbReference type="EMBL" id="CAK0828248.1"/>
    </source>
</evidence>
<comment type="caution">
    <text evidence="1">The sequence shown here is derived from an EMBL/GenBank/DDBJ whole genome shotgun (WGS) entry which is preliminary data.</text>
</comment>
<name>A0ABN9S8N8_9DINO</name>
<sequence>MVRHMCYLACPRRLMEIIAGCFVFGNRGRRLQHMRCQSPKDNYPVFKSLRRTVDRYQKTSLMHYNQEACNAVLFGNGGGRRCAQRLRERQSLAAGRGAAERAEAGEAPVGHPRRQCGDQCVREVRALAVSLGIVPRASKNKKQHDHNLFLSSAWNFLDWR</sequence>
<gene>
    <name evidence="1" type="ORF">PCOR1329_LOCUS27525</name>
</gene>
<accession>A0ABN9S8N8</accession>
<proteinExistence type="predicted"/>
<protein>
    <submittedName>
        <fullName evidence="1">Uncharacterized protein</fullName>
    </submittedName>
</protein>
<dbReference type="EMBL" id="CAUYUJ010010001">
    <property type="protein sequence ID" value="CAK0828248.1"/>
    <property type="molecule type" value="Genomic_DNA"/>
</dbReference>
<reference evidence="1" key="1">
    <citation type="submission" date="2023-10" db="EMBL/GenBank/DDBJ databases">
        <authorList>
            <person name="Chen Y."/>
            <person name="Shah S."/>
            <person name="Dougan E. K."/>
            <person name="Thang M."/>
            <person name="Chan C."/>
        </authorList>
    </citation>
    <scope>NUCLEOTIDE SEQUENCE [LARGE SCALE GENOMIC DNA]</scope>
</reference>
<dbReference type="Proteomes" id="UP001189429">
    <property type="component" value="Unassembled WGS sequence"/>
</dbReference>
<evidence type="ECO:0000313" key="2">
    <source>
        <dbReference type="Proteomes" id="UP001189429"/>
    </source>
</evidence>
<organism evidence="1 2">
    <name type="scientific">Prorocentrum cordatum</name>
    <dbReference type="NCBI Taxonomy" id="2364126"/>
    <lineage>
        <taxon>Eukaryota</taxon>
        <taxon>Sar</taxon>
        <taxon>Alveolata</taxon>
        <taxon>Dinophyceae</taxon>
        <taxon>Prorocentrales</taxon>
        <taxon>Prorocentraceae</taxon>
        <taxon>Prorocentrum</taxon>
    </lineage>
</organism>
<keyword evidence="2" id="KW-1185">Reference proteome</keyword>